<evidence type="ECO:0000256" key="1">
    <source>
        <dbReference type="ARBA" id="ARBA00004196"/>
    </source>
</evidence>
<dbReference type="GO" id="GO:0030313">
    <property type="term" value="C:cell envelope"/>
    <property type="evidence" value="ECO:0007669"/>
    <property type="project" value="UniProtKB-SubCell"/>
</dbReference>
<proteinExistence type="inferred from homology"/>
<dbReference type="Proteomes" id="UP000588112">
    <property type="component" value="Unassembled WGS sequence"/>
</dbReference>
<reference evidence="5 6" key="1">
    <citation type="submission" date="2020-08" db="EMBL/GenBank/DDBJ databases">
        <title>Sequencing the genomes of 1000 actinobacteria strains.</title>
        <authorList>
            <person name="Klenk H.-P."/>
        </authorList>
    </citation>
    <scope>NUCLEOTIDE SEQUENCE [LARGE SCALE GENOMIC DNA]</scope>
    <source>
        <strain evidence="5 6">DSM 45790</strain>
    </source>
</reference>
<gene>
    <name evidence="5" type="ORF">BJ981_006007</name>
</gene>
<evidence type="ECO:0000256" key="3">
    <source>
        <dbReference type="ARBA" id="ARBA00022448"/>
    </source>
</evidence>
<protein>
    <submittedName>
        <fullName evidence="5">sn-glycerol 3-phosphate transport system substrate-binding protein</fullName>
    </submittedName>
</protein>
<dbReference type="PANTHER" id="PTHR43649:SF31">
    <property type="entry name" value="SN-GLYCEROL-3-PHOSPHATE-BINDING PERIPLASMIC PROTEIN UGPB"/>
    <property type="match status" value="1"/>
</dbReference>
<accession>A0A7W8ZA64</accession>
<dbReference type="Gene3D" id="3.40.190.10">
    <property type="entry name" value="Periplasmic binding protein-like II"/>
    <property type="match status" value="2"/>
</dbReference>
<keyword evidence="6" id="KW-1185">Reference proteome</keyword>
<evidence type="ECO:0000256" key="4">
    <source>
        <dbReference type="ARBA" id="ARBA00022729"/>
    </source>
</evidence>
<dbReference type="RefSeq" id="WP_184616737.1">
    <property type="nucleotide sequence ID" value="NZ_BOOS01000022.1"/>
</dbReference>
<dbReference type="SUPFAM" id="SSF53850">
    <property type="entry name" value="Periplasmic binding protein-like II"/>
    <property type="match status" value="1"/>
</dbReference>
<comment type="caution">
    <text evidence="5">The sequence shown here is derived from an EMBL/GenBank/DDBJ whole genome shotgun (WGS) entry which is preliminary data.</text>
</comment>
<sequence>MKNRIVIEVWVPDLTFPGWMDRWYEQAADFERLHPEYHVKVVGQDFWTFPQKVAEAAAEGRAPALAEFYFYTAEGARDMLNGDGTPTFTSLERAVRGRTEILGETVVLDDILKPLRDYYSLGGELISMPSVGTTSLIYANKNLLRACGLSELPRTWDELDAACRAIAKSPSRPAYPIGWSNHGTFFQQALATQGGLLVDNHNGRQGRATTVDLTSEAMMTWVEWWRRLHRDGHYLYTDRIPDWAGTFKAFAEQEVVFRITSSNDVNYMVQAAKANGFDIEVGLMPYNADVPYVGNAVAGTSIFLKDGLGDEAEDGALAFLMYLHSPRVAADRHKANSFMPLTHASHAVLEQEGWFEQHPYHRVASDHVLSFPAGATRAAGSGDVPLSEGAQFGDFAGNQDVMTRAMGDVLARGADPLTRFAEATVEAQNLLDAYHADRLDGGPIKGTSLRVEHFATAAAGRDYSAADLEKIVKLGR</sequence>
<evidence type="ECO:0000313" key="5">
    <source>
        <dbReference type="EMBL" id="MBB5630243.1"/>
    </source>
</evidence>
<comment type="subcellular location">
    <subcellularLocation>
        <location evidence="1">Cell envelope</location>
    </subcellularLocation>
</comment>
<organism evidence="5 6">
    <name type="scientific">Sphaerisporangium krabiense</name>
    <dbReference type="NCBI Taxonomy" id="763782"/>
    <lineage>
        <taxon>Bacteria</taxon>
        <taxon>Bacillati</taxon>
        <taxon>Actinomycetota</taxon>
        <taxon>Actinomycetes</taxon>
        <taxon>Streptosporangiales</taxon>
        <taxon>Streptosporangiaceae</taxon>
        <taxon>Sphaerisporangium</taxon>
    </lineage>
</organism>
<dbReference type="EMBL" id="JACHBR010000002">
    <property type="protein sequence ID" value="MBB5630243.1"/>
    <property type="molecule type" value="Genomic_DNA"/>
</dbReference>
<dbReference type="AlphaFoldDB" id="A0A7W8ZA64"/>
<evidence type="ECO:0000256" key="2">
    <source>
        <dbReference type="ARBA" id="ARBA00008520"/>
    </source>
</evidence>
<keyword evidence="3" id="KW-0813">Transport</keyword>
<dbReference type="Pfam" id="PF13416">
    <property type="entry name" value="SBP_bac_8"/>
    <property type="match status" value="1"/>
</dbReference>
<dbReference type="InterPro" id="IPR006059">
    <property type="entry name" value="SBP"/>
</dbReference>
<keyword evidence="4" id="KW-0732">Signal</keyword>
<evidence type="ECO:0000313" key="6">
    <source>
        <dbReference type="Proteomes" id="UP000588112"/>
    </source>
</evidence>
<name>A0A7W8ZA64_9ACTN</name>
<dbReference type="PANTHER" id="PTHR43649">
    <property type="entry name" value="ARABINOSE-BINDING PROTEIN-RELATED"/>
    <property type="match status" value="1"/>
</dbReference>
<dbReference type="InterPro" id="IPR050490">
    <property type="entry name" value="Bact_solute-bd_prot1"/>
</dbReference>
<comment type="similarity">
    <text evidence="2">Belongs to the bacterial solute-binding protein 1 family.</text>
</comment>